<evidence type="ECO:0000256" key="8">
    <source>
        <dbReference type="ARBA" id="ARBA00023186"/>
    </source>
</evidence>
<dbReference type="GO" id="GO:0005743">
    <property type="term" value="C:mitochondrial inner membrane"/>
    <property type="evidence" value="ECO:0007669"/>
    <property type="project" value="UniProtKB-SubCell"/>
</dbReference>
<evidence type="ECO:0000313" key="11">
    <source>
        <dbReference type="Proteomes" id="UP000054279"/>
    </source>
</evidence>
<dbReference type="Proteomes" id="UP000054279">
    <property type="component" value="Unassembled WGS sequence"/>
</dbReference>
<dbReference type="Pfam" id="PF07960">
    <property type="entry name" value="CBP4"/>
    <property type="match status" value="1"/>
</dbReference>
<dbReference type="InterPro" id="IPR012420">
    <property type="entry name" value="Cbp4"/>
</dbReference>
<keyword evidence="3" id="KW-0812">Transmembrane</keyword>
<keyword evidence="7" id="KW-0472">Membrane</keyword>
<comment type="function">
    <text evidence="9">Essential for the assembly of ubiquinol-cytochrome c reductase. It has a direct effect on the correct occurrence of the Rieske protein, core 4, core 5 and apocytochrome b.</text>
</comment>
<evidence type="ECO:0008006" key="12">
    <source>
        <dbReference type="Google" id="ProtNLM"/>
    </source>
</evidence>
<name>A0A0C9VPD9_SPHS4</name>
<dbReference type="HOGENOM" id="CLU_180253_0_0_1"/>
<keyword evidence="6" id="KW-0496">Mitochondrion</keyword>
<evidence type="ECO:0000256" key="6">
    <source>
        <dbReference type="ARBA" id="ARBA00023128"/>
    </source>
</evidence>
<evidence type="ECO:0000256" key="2">
    <source>
        <dbReference type="ARBA" id="ARBA00006780"/>
    </source>
</evidence>
<proteinExistence type="inferred from homology"/>
<dbReference type="EMBL" id="KN837119">
    <property type="protein sequence ID" value="KIJ43947.1"/>
    <property type="molecule type" value="Genomic_DNA"/>
</dbReference>
<accession>A0A0C9VPD9</accession>
<evidence type="ECO:0000256" key="5">
    <source>
        <dbReference type="ARBA" id="ARBA00022989"/>
    </source>
</evidence>
<evidence type="ECO:0000313" key="10">
    <source>
        <dbReference type="EMBL" id="KIJ43947.1"/>
    </source>
</evidence>
<protein>
    <recommendedName>
        <fullName evidence="12">Cytochrome b mRNA-processing protein 4</fullName>
    </recommendedName>
</protein>
<comment type="similarity">
    <text evidence="2">Belongs to the CBP4 family.</text>
</comment>
<gene>
    <name evidence="10" type="ORF">M422DRAFT_30542</name>
</gene>
<dbReference type="OrthoDB" id="5576752at2759"/>
<evidence type="ECO:0000256" key="3">
    <source>
        <dbReference type="ARBA" id="ARBA00022692"/>
    </source>
</evidence>
<keyword evidence="4" id="KW-0999">Mitochondrion inner membrane</keyword>
<evidence type="ECO:0000256" key="4">
    <source>
        <dbReference type="ARBA" id="ARBA00022792"/>
    </source>
</evidence>
<organism evidence="10 11">
    <name type="scientific">Sphaerobolus stellatus (strain SS14)</name>
    <dbReference type="NCBI Taxonomy" id="990650"/>
    <lineage>
        <taxon>Eukaryota</taxon>
        <taxon>Fungi</taxon>
        <taxon>Dikarya</taxon>
        <taxon>Basidiomycota</taxon>
        <taxon>Agaricomycotina</taxon>
        <taxon>Agaricomycetes</taxon>
        <taxon>Phallomycetidae</taxon>
        <taxon>Geastrales</taxon>
        <taxon>Sphaerobolaceae</taxon>
        <taxon>Sphaerobolus</taxon>
    </lineage>
</organism>
<evidence type="ECO:0000256" key="1">
    <source>
        <dbReference type="ARBA" id="ARBA00004434"/>
    </source>
</evidence>
<evidence type="ECO:0000256" key="7">
    <source>
        <dbReference type="ARBA" id="ARBA00023136"/>
    </source>
</evidence>
<dbReference type="AlphaFoldDB" id="A0A0C9VPD9"/>
<evidence type="ECO:0000256" key="9">
    <source>
        <dbReference type="ARBA" id="ARBA00025413"/>
    </source>
</evidence>
<comment type="subcellular location">
    <subcellularLocation>
        <location evidence="1">Mitochondrion inner membrane</location>
        <topology evidence="1">Single-pass membrane protein</topology>
    </subcellularLocation>
</comment>
<reference evidence="10 11" key="1">
    <citation type="submission" date="2014-06" db="EMBL/GenBank/DDBJ databases">
        <title>Evolutionary Origins and Diversification of the Mycorrhizal Mutualists.</title>
        <authorList>
            <consortium name="DOE Joint Genome Institute"/>
            <consortium name="Mycorrhizal Genomics Consortium"/>
            <person name="Kohler A."/>
            <person name="Kuo A."/>
            <person name="Nagy L.G."/>
            <person name="Floudas D."/>
            <person name="Copeland A."/>
            <person name="Barry K.W."/>
            <person name="Cichocki N."/>
            <person name="Veneault-Fourrey C."/>
            <person name="LaButti K."/>
            <person name="Lindquist E.A."/>
            <person name="Lipzen A."/>
            <person name="Lundell T."/>
            <person name="Morin E."/>
            <person name="Murat C."/>
            <person name="Riley R."/>
            <person name="Ohm R."/>
            <person name="Sun H."/>
            <person name="Tunlid A."/>
            <person name="Henrissat B."/>
            <person name="Grigoriev I.V."/>
            <person name="Hibbett D.S."/>
            <person name="Martin F."/>
        </authorList>
    </citation>
    <scope>NUCLEOTIDE SEQUENCE [LARGE SCALE GENOMIC DNA]</scope>
    <source>
        <strain evidence="10 11">SS14</strain>
    </source>
</reference>
<sequence length="75" mass="8248">MVLLRTAGLATVLTGGAWLLMKAIVPTPEQTYAAMSPELRKRVDQVRAARLAREAGVKEEVNVTNEDADKPVWRS</sequence>
<keyword evidence="8" id="KW-0143">Chaperone</keyword>
<keyword evidence="5" id="KW-1133">Transmembrane helix</keyword>
<keyword evidence="11" id="KW-1185">Reference proteome</keyword>